<proteinExistence type="inferred from homology"/>
<evidence type="ECO:0000256" key="8">
    <source>
        <dbReference type="SAM" id="MobiDB-lite"/>
    </source>
</evidence>
<keyword evidence="4" id="KW-0645">Protease</keyword>
<dbReference type="GO" id="GO:0016579">
    <property type="term" value="P:protein deubiquitination"/>
    <property type="evidence" value="ECO:0007669"/>
    <property type="project" value="InterPro"/>
</dbReference>
<dbReference type="SUPFAM" id="SSF54001">
    <property type="entry name" value="Cysteine proteinases"/>
    <property type="match status" value="1"/>
</dbReference>
<sequence length="1466" mass="165268">MESLITIVLELQVYGLSDSVKCKDGKKDEIVQHSALANSCSGPSPMMNGSTGNMNSNFIRTSSGEAGSLGLTGLQNLGNTCFMNSALQCLTHTPKLVDYFLGDYGREINHENPLGMDGEIALAFGDLLRKLWAPGAAPVAPRVFKSKLARFAPQFSGYNQHDSQELLAFLLDGLHEDLNRVKCKPYIEAKDGDGRADGEVANEYWRNHLARNDSIIVDVCQGQYKSTLVCPVCRKVSVTFDPFMYLSLPLPSTTMRTMTLTVLNTNGNTAPSPYTITVPKHGKCEDLIQVLGIACSLGADETLLVAEIYNNRIIRFLEEPADSLSLIRDDDRLVAYRLSKDTGQVPFVVFMHQRMEDYYFYLGCDLHAKGGHQSLHRTSWPAIGGCEGGPKGVGTRLPSLPMDKSYSKTLREDVTIFMLQENRNDRGRFLTVTTYGGLRHKVHVVIPADCDMWGWRGWEAKWAEPPQIIKNMSGPLQDETDQRQAQVCVPRLAHLMVETFQKTREGVTVPPMCESQGETHHVGMSSISDTPQAIGIVGSHKVRSKMDKLFHSGNGGRWIDETISQRDKIMVRARTRVDALLEVEPLAMVAEPHSPGCDAGTFDKIEVGNRQKSAWLLQNLKVVGKVLGASYEGFEDRVEKGLNDREKRLKIKNLIKLWRADVICLQETKMEVLSRSLVKSLWGWHYVDWAYLGSVGAFGGILVLWDRRVMEKVEEVVGQFSVSCKFQNVDDQGAITFHFENMWLKAVVFVEKVKGWWDSYQVQDTPSYFFAYKLKALKGDLKKWNMEEFGNVEIKVNGVLTEDKEAIKRCITRFYQQLFYEPNDYRPHLDGLAFTRISEDNSTWLDRPFEEDEVLGMVMSCVEDKSLGPDGFPMAFFQRWISSCISTAYYSILINGRSEGFFKGSRGLQQGDPFSPMLFDIVMEGLSRMLDRVVQSGYLSSFFMGSSDRQQLLISHLFFAVDSLIFCDADPQQLTSLRYVFTWFEAVSGLKINLGKSKLVLVGEQMWSITLKSFKEIFFGVALVKRNGFICSNGIRGGWCSNIVNSPYGVSLWKTISKEWNSFKRFISFDVGDGSRVSFWLDVWCGDRTLKEMFPALFAIACNLEALVADLLRCHNGTTHWDLTFIRQYIHGKLTSSWKAFGIPLVARLCESVDGSDIYNLYLKLLNPFRIPAEDAIEDYNISKGTATEEISDTSKGTATEEVSGTSKGTATEEVSGIEGAKSPVIGGGVNPSNVNGVDSPSDLELQFYLTDEKGADKHSKLVMNEPVTVIGVSRRLHVLVCWPETQIEHYDTCLLGSLPEVFKSGFYAKRPQEPVFLYKCLEAFLQEEPLGPEDMWYCPGCKKHRQAIKKLDLWRLPEILVIHLKKFSYSRFMKNKLETYVDFPIDNFDLSPYLAQRNGQSCNRYMLYAVSNHYGSMGGGHYTAFVHHGADQWYEFDDSHVHPISQEKIKSSAAYVLFYRRVIEV</sequence>
<evidence type="ECO:0000256" key="7">
    <source>
        <dbReference type="ARBA" id="ARBA00022807"/>
    </source>
</evidence>
<comment type="catalytic activity">
    <reaction evidence="1">
        <text>Thiol-dependent hydrolysis of ester, thioester, amide, peptide and isopeptide bonds formed by the C-terminal Gly of ubiquitin (a 76-residue protein attached to proteins as an intracellular targeting signal).</text>
        <dbReference type="EC" id="3.4.19.12"/>
    </reaction>
</comment>
<dbReference type="InterPro" id="IPR020847">
    <property type="entry name" value="AP_endonuclease_F1_BS"/>
</dbReference>
<dbReference type="EC" id="3.4.19.12" evidence="3"/>
<dbReference type="InterPro" id="IPR050185">
    <property type="entry name" value="Ub_carboxyl-term_hydrolase"/>
</dbReference>
<evidence type="ECO:0000256" key="4">
    <source>
        <dbReference type="ARBA" id="ARBA00022670"/>
    </source>
</evidence>
<evidence type="ECO:0000256" key="1">
    <source>
        <dbReference type="ARBA" id="ARBA00000707"/>
    </source>
</evidence>
<name>A0A2N9HBU7_FAGSY</name>
<dbReference type="Pfam" id="PF00443">
    <property type="entry name" value="UCH"/>
    <property type="match status" value="2"/>
</dbReference>
<dbReference type="PROSITE" id="PS00972">
    <property type="entry name" value="USP_1"/>
    <property type="match status" value="1"/>
</dbReference>
<accession>A0A2N9HBU7</accession>
<dbReference type="EMBL" id="OIVN01003223">
    <property type="protein sequence ID" value="SPD09612.1"/>
    <property type="molecule type" value="Genomic_DNA"/>
</dbReference>
<comment type="similarity">
    <text evidence="2">Belongs to the peptidase C19 family.</text>
</comment>
<reference evidence="10" key="1">
    <citation type="submission" date="2018-02" db="EMBL/GenBank/DDBJ databases">
        <authorList>
            <person name="Cohen D.B."/>
            <person name="Kent A.D."/>
        </authorList>
    </citation>
    <scope>NUCLEOTIDE SEQUENCE</scope>
</reference>
<protein>
    <recommendedName>
        <fullName evidence="3">ubiquitinyl hydrolase 1</fullName>
        <ecNumber evidence="3">3.4.19.12</ecNumber>
    </recommendedName>
</protein>
<dbReference type="Gene3D" id="3.90.70.10">
    <property type="entry name" value="Cysteine proteinases"/>
    <property type="match status" value="2"/>
</dbReference>
<dbReference type="InterPro" id="IPR036691">
    <property type="entry name" value="Endo/exonu/phosph_ase_sf"/>
</dbReference>
<dbReference type="PROSITE" id="PS00726">
    <property type="entry name" value="AP_NUCLEASE_F1_1"/>
    <property type="match status" value="1"/>
</dbReference>
<dbReference type="InterPro" id="IPR038765">
    <property type="entry name" value="Papain-like_cys_pep_sf"/>
</dbReference>
<dbReference type="GO" id="GO:0004519">
    <property type="term" value="F:endonuclease activity"/>
    <property type="evidence" value="ECO:0007669"/>
    <property type="project" value="InterPro"/>
</dbReference>
<feature type="region of interest" description="Disordered" evidence="8">
    <location>
        <begin position="1188"/>
        <end position="1236"/>
    </location>
</feature>
<dbReference type="InterPro" id="IPR000477">
    <property type="entry name" value="RT_dom"/>
</dbReference>
<dbReference type="CDD" id="cd02674">
    <property type="entry name" value="Peptidase_C19R"/>
    <property type="match status" value="1"/>
</dbReference>
<dbReference type="InterPro" id="IPR001394">
    <property type="entry name" value="Peptidase_C19_UCH"/>
</dbReference>
<dbReference type="GO" id="GO:0006281">
    <property type="term" value="P:DNA repair"/>
    <property type="evidence" value="ECO:0007669"/>
    <property type="project" value="InterPro"/>
</dbReference>
<keyword evidence="7" id="KW-0788">Thiol protease</keyword>
<dbReference type="GO" id="GO:0004843">
    <property type="term" value="F:cysteine-type deubiquitinase activity"/>
    <property type="evidence" value="ECO:0007669"/>
    <property type="project" value="UniProtKB-EC"/>
</dbReference>
<dbReference type="PROSITE" id="PS00973">
    <property type="entry name" value="USP_2"/>
    <property type="match status" value="1"/>
</dbReference>
<dbReference type="GO" id="GO:0006508">
    <property type="term" value="P:proteolysis"/>
    <property type="evidence" value="ECO:0007669"/>
    <property type="project" value="UniProtKB-KW"/>
</dbReference>
<feature type="compositionally biased region" description="Polar residues" evidence="8">
    <location>
        <begin position="1194"/>
        <end position="1210"/>
    </location>
</feature>
<keyword evidence="5" id="KW-0833">Ubl conjugation pathway</keyword>
<dbReference type="SUPFAM" id="SSF56219">
    <property type="entry name" value="DNase I-like"/>
    <property type="match status" value="1"/>
</dbReference>
<evidence type="ECO:0000313" key="10">
    <source>
        <dbReference type="EMBL" id="SPD09612.1"/>
    </source>
</evidence>
<dbReference type="GO" id="GO:0003677">
    <property type="term" value="F:DNA binding"/>
    <property type="evidence" value="ECO:0007669"/>
    <property type="project" value="InterPro"/>
</dbReference>
<keyword evidence="6" id="KW-0378">Hydrolase</keyword>
<organism evidence="10">
    <name type="scientific">Fagus sylvatica</name>
    <name type="common">Beechnut</name>
    <dbReference type="NCBI Taxonomy" id="28930"/>
    <lineage>
        <taxon>Eukaryota</taxon>
        <taxon>Viridiplantae</taxon>
        <taxon>Streptophyta</taxon>
        <taxon>Embryophyta</taxon>
        <taxon>Tracheophyta</taxon>
        <taxon>Spermatophyta</taxon>
        <taxon>Magnoliopsida</taxon>
        <taxon>eudicotyledons</taxon>
        <taxon>Gunneridae</taxon>
        <taxon>Pentapetalae</taxon>
        <taxon>rosids</taxon>
        <taxon>fabids</taxon>
        <taxon>Fagales</taxon>
        <taxon>Fagaceae</taxon>
        <taxon>Fagus</taxon>
    </lineage>
</organism>
<dbReference type="InterPro" id="IPR018200">
    <property type="entry name" value="USP_CS"/>
</dbReference>
<evidence type="ECO:0000256" key="2">
    <source>
        <dbReference type="ARBA" id="ARBA00009085"/>
    </source>
</evidence>
<dbReference type="PANTHER" id="PTHR21646">
    <property type="entry name" value="UBIQUITIN CARBOXYL-TERMINAL HYDROLASE"/>
    <property type="match status" value="1"/>
</dbReference>
<gene>
    <name evidence="10" type="ORF">FSB_LOCUS37494</name>
</gene>
<evidence type="ECO:0000256" key="5">
    <source>
        <dbReference type="ARBA" id="ARBA00022786"/>
    </source>
</evidence>
<feature type="domain" description="USP" evidence="9">
    <location>
        <begin position="72"/>
        <end position="1463"/>
    </location>
</feature>
<dbReference type="Pfam" id="PF00078">
    <property type="entry name" value="RVT_1"/>
    <property type="match status" value="1"/>
</dbReference>
<dbReference type="PANTHER" id="PTHR21646:SF24">
    <property type="entry name" value="UBIQUITIN CARBOXYL-TERMINAL HYDROLASE"/>
    <property type="match status" value="1"/>
</dbReference>
<dbReference type="PROSITE" id="PS50235">
    <property type="entry name" value="USP_3"/>
    <property type="match status" value="1"/>
</dbReference>
<evidence type="ECO:0000256" key="3">
    <source>
        <dbReference type="ARBA" id="ARBA00012759"/>
    </source>
</evidence>
<dbReference type="InterPro" id="IPR028889">
    <property type="entry name" value="USP"/>
</dbReference>
<dbReference type="Gene3D" id="3.60.10.10">
    <property type="entry name" value="Endonuclease/exonuclease/phosphatase"/>
    <property type="match status" value="1"/>
</dbReference>
<evidence type="ECO:0000259" key="9">
    <source>
        <dbReference type="PROSITE" id="PS50235"/>
    </source>
</evidence>
<evidence type="ECO:0000256" key="6">
    <source>
        <dbReference type="ARBA" id="ARBA00022801"/>
    </source>
</evidence>